<accession>A0A8X6QZ14</accession>
<dbReference type="AlphaFoldDB" id="A0A8X6QZ14"/>
<evidence type="ECO:0000313" key="2">
    <source>
        <dbReference type="Proteomes" id="UP000887013"/>
    </source>
</evidence>
<gene>
    <name evidence="1" type="ORF">NPIL_231161</name>
</gene>
<reference evidence="1" key="1">
    <citation type="submission" date="2020-08" db="EMBL/GenBank/DDBJ databases">
        <title>Multicomponent nature underlies the extraordinary mechanical properties of spider dragline silk.</title>
        <authorList>
            <person name="Kono N."/>
            <person name="Nakamura H."/>
            <person name="Mori M."/>
            <person name="Yoshida Y."/>
            <person name="Ohtoshi R."/>
            <person name="Malay A.D."/>
            <person name="Moran D.A.P."/>
            <person name="Tomita M."/>
            <person name="Numata K."/>
            <person name="Arakawa K."/>
        </authorList>
    </citation>
    <scope>NUCLEOTIDE SEQUENCE</scope>
</reference>
<dbReference type="EMBL" id="BMAW01040220">
    <property type="protein sequence ID" value="GFU58879.1"/>
    <property type="molecule type" value="Genomic_DNA"/>
</dbReference>
<name>A0A8X6QZ14_NEPPI</name>
<dbReference type="Proteomes" id="UP000887013">
    <property type="component" value="Unassembled WGS sequence"/>
</dbReference>
<evidence type="ECO:0008006" key="3">
    <source>
        <dbReference type="Google" id="ProtNLM"/>
    </source>
</evidence>
<organism evidence="1 2">
    <name type="scientific">Nephila pilipes</name>
    <name type="common">Giant wood spider</name>
    <name type="synonym">Nephila maculata</name>
    <dbReference type="NCBI Taxonomy" id="299642"/>
    <lineage>
        <taxon>Eukaryota</taxon>
        <taxon>Metazoa</taxon>
        <taxon>Ecdysozoa</taxon>
        <taxon>Arthropoda</taxon>
        <taxon>Chelicerata</taxon>
        <taxon>Arachnida</taxon>
        <taxon>Araneae</taxon>
        <taxon>Araneomorphae</taxon>
        <taxon>Entelegynae</taxon>
        <taxon>Araneoidea</taxon>
        <taxon>Nephilidae</taxon>
        <taxon>Nephila</taxon>
    </lineage>
</organism>
<proteinExistence type="predicted"/>
<evidence type="ECO:0000313" key="1">
    <source>
        <dbReference type="EMBL" id="GFU58879.1"/>
    </source>
</evidence>
<protein>
    <recommendedName>
        <fullName evidence="3">LSM domain-containing protein</fullName>
    </recommendedName>
</protein>
<comment type="caution">
    <text evidence="1">The sequence shown here is derived from an EMBL/GenBank/DDBJ whole genome shotgun (WGS) entry which is preliminary data.</text>
</comment>
<sequence>MYIHVRENAILRLIFCISKVVQTIIKRSLLFDDAAYSNLTFVASLDDKKKFLNSLHGKSVLLFFSRTQVFSGRLMSFDDDLNYIELSMVINLETKSTSGRERFSTTNLMYVREDPMMGTDRN</sequence>
<keyword evidence="2" id="KW-1185">Reference proteome</keyword>